<name>A0AA42QP66_ACIJO</name>
<accession>A0AA42QP66</accession>
<dbReference type="EMBL" id="JAOCIL010000001">
    <property type="protein sequence ID" value="MDH1437552.1"/>
    <property type="molecule type" value="Genomic_DNA"/>
</dbReference>
<dbReference type="Proteomes" id="UP001161567">
    <property type="component" value="Unassembled WGS sequence"/>
</dbReference>
<dbReference type="InterPro" id="IPR006522">
    <property type="entry name" value="Phage_virion_morphogenesis"/>
</dbReference>
<organism evidence="1 2">
    <name type="scientific">Acinetobacter johnsonii</name>
    <dbReference type="NCBI Taxonomy" id="40214"/>
    <lineage>
        <taxon>Bacteria</taxon>
        <taxon>Pseudomonadati</taxon>
        <taxon>Pseudomonadota</taxon>
        <taxon>Gammaproteobacteria</taxon>
        <taxon>Moraxellales</taxon>
        <taxon>Moraxellaceae</taxon>
        <taxon>Acinetobacter</taxon>
    </lineage>
</organism>
<dbReference type="RefSeq" id="WP_279746446.1">
    <property type="nucleotide sequence ID" value="NZ_JAOCIL010000001.1"/>
</dbReference>
<reference evidence="1" key="1">
    <citation type="submission" date="2022-09" db="EMBL/GenBank/DDBJ databases">
        <title>Intensive care unit water sources are persistently colonized with multi-drug resistant bacteria and are the site of extensive horizontal gene transfer of antibiotic resistance genes.</title>
        <authorList>
            <person name="Diorio-Toth L."/>
        </authorList>
    </citation>
    <scope>NUCLEOTIDE SEQUENCE</scope>
    <source>
        <strain evidence="1">GD03725</strain>
    </source>
</reference>
<gene>
    <name evidence="1" type="ORF">N5I27_03815</name>
</gene>
<evidence type="ECO:0000313" key="1">
    <source>
        <dbReference type="EMBL" id="MDH1437552.1"/>
    </source>
</evidence>
<dbReference type="Pfam" id="PF05069">
    <property type="entry name" value="Phage_tail_S"/>
    <property type="match status" value="1"/>
</dbReference>
<evidence type="ECO:0000313" key="2">
    <source>
        <dbReference type="Proteomes" id="UP001161567"/>
    </source>
</evidence>
<comment type="caution">
    <text evidence="1">The sequence shown here is derived from an EMBL/GenBank/DDBJ whole genome shotgun (WGS) entry which is preliminary data.</text>
</comment>
<proteinExistence type="predicted"/>
<dbReference type="AlphaFoldDB" id="A0AA42QP66"/>
<sequence>MNYIQITDDALSDILFKVAAKMQRPRELTAAISVSFLTITEDNFDMQGRPAWAGLSAAYLKVRKQGKILSQSNHLRESVQPFYSDTEAGISSNLPYSAIHQFGGTIKHPGGTRYQVIGSGMAVFVSNAFSGPTTGVTKPHDIPMPARPYMPMDADGNLQAEASAAIYDDVVYYYEKLFD</sequence>
<protein>
    <submittedName>
        <fullName evidence="1">Phage virion morphogenesis protein</fullName>
    </submittedName>
</protein>